<reference evidence="1" key="1">
    <citation type="journal article" date="2013" name="J. Gen. Virol.">
        <title>Ultrastructural and genomic characterization of a second banchine polydnavirus confirms the existence of shared features within this ichnovirus lineage.</title>
        <authorList>
            <person name="Djoumad A."/>
            <person name="Stoltz D."/>
            <person name="Beliveau C."/>
            <person name="Boyle B."/>
            <person name="Kuhn L."/>
            <person name="Cusson M."/>
        </authorList>
    </citation>
    <scope>NUCLEOTIDE SEQUENCE</scope>
</reference>
<accession>S5DYS7</accession>
<proteinExistence type="predicted"/>
<protein>
    <submittedName>
        <fullName evidence="1">AsIV-cont00023-ORF1</fullName>
    </submittedName>
</protein>
<name>S5DYS7_9VIRU</name>
<sequence>MPRKPSRDELQKVNQLIGEIHNRKRQLSQLPPDNELSGSQLRMKQNLELTIQMSISYLLSTVHDFDVIPSGVFTVFH</sequence>
<organism evidence="1">
    <name type="scientific">Apophua simplicipes ichnovirus</name>
    <dbReference type="NCBI Taxonomy" id="1329648"/>
    <lineage>
        <taxon>Viruses</taxon>
        <taxon>Viruses incertae sedis</taxon>
        <taxon>Polydnaviriformidae</taxon>
        <taxon>Ichnoviriform</taxon>
    </lineage>
</organism>
<dbReference type="EMBL" id="KC752229">
    <property type="protein sequence ID" value="AGQ20137.1"/>
    <property type="molecule type" value="Genomic_DNA"/>
</dbReference>
<evidence type="ECO:0000313" key="1">
    <source>
        <dbReference type="EMBL" id="AGQ20137.1"/>
    </source>
</evidence>